<dbReference type="NCBIfam" id="NF033863">
    <property type="entry name" value="immun_TipC_fam"/>
    <property type="match status" value="1"/>
</dbReference>
<evidence type="ECO:0000313" key="2">
    <source>
        <dbReference type="Proteomes" id="UP000278063"/>
    </source>
</evidence>
<reference evidence="1 2" key="1">
    <citation type="submission" date="2018-11" db="EMBL/GenBank/DDBJ databases">
        <title>Species Designations Belie Phenotypic and Genotypic Heterogeneity in Oral Streptococci.</title>
        <authorList>
            <person name="Velsko I."/>
        </authorList>
    </citation>
    <scope>NUCLEOTIDE SEQUENCE [LARGE SCALE GENOMIC DNA]</scope>
    <source>
        <strain evidence="1 2">KLC01</strain>
    </source>
</reference>
<name>A0A3R9JB17_STRMT</name>
<dbReference type="InterPro" id="IPR048042">
    <property type="entry name" value="TipC-like"/>
</dbReference>
<evidence type="ECO:0000313" key="1">
    <source>
        <dbReference type="EMBL" id="RSI85374.1"/>
    </source>
</evidence>
<dbReference type="RefSeq" id="WP_125386890.1">
    <property type="nucleotide sequence ID" value="NZ_RJNW01000007.1"/>
</dbReference>
<dbReference type="Proteomes" id="UP000278063">
    <property type="component" value="Unassembled WGS sequence"/>
</dbReference>
<gene>
    <name evidence="1" type="ORF">D8849_09165</name>
</gene>
<comment type="caution">
    <text evidence="1">The sequence shown here is derived from an EMBL/GenBank/DDBJ whole genome shotgun (WGS) entry which is preliminary data.</text>
</comment>
<accession>A0A3R9JB17</accession>
<sequence>MKKILGVLTIVILLVSVCLFFFVRQPKNIFDEIYQETEKSYQVDNIFGKNEDIIVRPVWPSDNESLKYSPHVTYKDNIFNNYCKVVLGFNFQNLEQTSFIRFDKYIDSGVRIRIRTVYSYLEKSLKKEVEVIVIKGNSENYIDNESQVKSYIEQYGITAKDLDSYYDEIVNQKVLKDWCSIYDSKYSPSNYGEVKVETQWENW</sequence>
<dbReference type="AlphaFoldDB" id="A0A3R9JB17"/>
<protein>
    <submittedName>
        <fullName evidence="1">Uncharacterized protein</fullName>
    </submittedName>
</protein>
<organism evidence="1 2">
    <name type="scientific">Streptococcus mitis</name>
    <dbReference type="NCBI Taxonomy" id="28037"/>
    <lineage>
        <taxon>Bacteria</taxon>
        <taxon>Bacillati</taxon>
        <taxon>Bacillota</taxon>
        <taxon>Bacilli</taxon>
        <taxon>Lactobacillales</taxon>
        <taxon>Streptococcaceae</taxon>
        <taxon>Streptococcus</taxon>
        <taxon>Streptococcus mitis group</taxon>
    </lineage>
</organism>
<dbReference type="EMBL" id="RJNW01000007">
    <property type="protein sequence ID" value="RSI85374.1"/>
    <property type="molecule type" value="Genomic_DNA"/>
</dbReference>
<proteinExistence type="predicted"/>